<evidence type="ECO:0000256" key="6">
    <source>
        <dbReference type="ARBA" id="ARBA00023015"/>
    </source>
</evidence>
<proteinExistence type="inferred from homology"/>
<keyword evidence="5" id="KW-0862">Zinc</keyword>
<dbReference type="EMBL" id="JXAK01000019">
    <property type="protein sequence ID" value="KIL40589.1"/>
    <property type="molecule type" value="Genomic_DNA"/>
</dbReference>
<keyword evidence="6" id="KW-0805">Transcription regulation</keyword>
<comment type="similarity">
    <text evidence="2">Belongs to the Fur family.</text>
</comment>
<evidence type="ECO:0000313" key="10">
    <source>
        <dbReference type="Proteomes" id="UP000031967"/>
    </source>
</evidence>
<evidence type="ECO:0000256" key="3">
    <source>
        <dbReference type="ARBA" id="ARBA00022490"/>
    </source>
</evidence>
<evidence type="ECO:0000313" key="9">
    <source>
        <dbReference type="EMBL" id="KIL40589.1"/>
    </source>
</evidence>
<reference evidence="9 10" key="1">
    <citation type="submission" date="2014-12" db="EMBL/GenBank/DDBJ databases">
        <title>Draft genome sequence of Paenibacillus kamchatkensis strain B-2647.</title>
        <authorList>
            <person name="Karlyshev A.V."/>
            <person name="Kudryashova E.B."/>
        </authorList>
    </citation>
    <scope>NUCLEOTIDE SEQUENCE [LARGE SCALE GENOMIC DNA]</scope>
    <source>
        <strain evidence="9 10">VKM B-2647</strain>
    </source>
</reference>
<evidence type="ECO:0000256" key="5">
    <source>
        <dbReference type="ARBA" id="ARBA00022833"/>
    </source>
</evidence>
<dbReference type="Pfam" id="PF01475">
    <property type="entry name" value="FUR"/>
    <property type="match status" value="1"/>
</dbReference>
<keyword evidence="8" id="KW-0804">Transcription</keyword>
<dbReference type="InterPro" id="IPR036390">
    <property type="entry name" value="WH_DNA-bd_sf"/>
</dbReference>
<protein>
    <submittedName>
        <fullName evidence="9">Fur family transcriptional regulator</fullName>
    </submittedName>
</protein>
<dbReference type="RefSeq" id="WP_041047922.1">
    <property type="nucleotide sequence ID" value="NZ_JXAK01000019.1"/>
</dbReference>
<keyword evidence="4" id="KW-0678">Repressor</keyword>
<gene>
    <name evidence="9" type="ORF">SD70_12675</name>
</gene>
<dbReference type="Gene3D" id="1.10.10.10">
    <property type="entry name" value="Winged helix-like DNA-binding domain superfamily/Winged helix DNA-binding domain"/>
    <property type="match status" value="1"/>
</dbReference>
<dbReference type="InterPro" id="IPR043135">
    <property type="entry name" value="Fur_C"/>
</dbReference>
<dbReference type="SUPFAM" id="SSF46785">
    <property type="entry name" value="Winged helix' DNA-binding domain"/>
    <property type="match status" value="1"/>
</dbReference>
<evidence type="ECO:0000256" key="8">
    <source>
        <dbReference type="ARBA" id="ARBA00023163"/>
    </source>
</evidence>
<dbReference type="PANTHER" id="PTHR33202">
    <property type="entry name" value="ZINC UPTAKE REGULATION PROTEIN"/>
    <property type="match status" value="1"/>
</dbReference>
<dbReference type="Gene3D" id="3.30.1490.190">
    <property type="match status" value="1"/>
</dbReference>
<evidence type="ECO:0000256" key="2">
    <source>
        <dbReference type="ARBA" id="ARBA00007957"/>
    </source>
</evidence>
<accession>A0ABR5AHS2</accession>
<dbReference type="Proteomes" id="UP000031967">
    <property type="component" value="Unassembled WGS sequence"/>
</dbReference>
<comment type="subcellular location">
    <subcellularLocation>
        <location evidence="1">Cytoplasm</location>
    </subcellularLocation>
</comment>
<sequence>MAHTPTVEQIVRGMASKGWRVTEQRKTMAALFAEAKGYLSPKDVYEHMRQKYPGVSFDTVYRNLRLLSEMGVFEQFYFNDGLKFRASCLAHHHHHLICMNCEKTVTFDYCPMPQMSELPGNFEVMHHRFEIFGYCPECAAKRRESEQPQLDSDS</sequence>
<dbReference type="CDD" id="cd07153">
    <property type="entry name" value="Fur_like"/>
    <property type="match status" value="1"/>
</dbReference>
<dbReference type="PANTHER" id="PTHR33202:SF1">
    <property type="entry name" value="FERRIC UPTAKE REGULATION PROTEIN"/>
    <property type="match status" value="1"/>
</dbReference>
<evidence type="ECO:0000256" key="7">
    <source>
        <dbReference type="ARBA" id="ARBA00023125"/>
    </source>
</evidence>
<keyword evidence="10" id="KW-1185">Reference proteome</keyword>
<organism evidence="9 10">
    <name type="scientific">Gordoniibacillus kamchatkensis</name>
    <dbReference type="NCBI Taxonomy" id="1590651"/>
    <lineage>
        <taxon>Bacteria</taxon>
        <taxon>Bacillati</taxon>
        <taxon>Bacillota</taxon>
        <taxon>Bacilli</taxon>
        <taxon>Bacillales</taxon>
        <taxon>Paenibacillaceae</taxon>
        <taxon>Gordoniibacillus</taxon>
    </lineage>
</organism>
<evidence type="ECO:0000256" key="4">
    <source>
        <dbReference type="ARBA" id="ARBA00022491"/>
    </source>
</evidence>
<dbReference type="InterPro" id="IPR036388">
    <property type="entry name" value="WH-like_DNA-bd_sf"/>
</dbReference>
<keyword evidence="7" id="KW-0238">DNA-binding</keyword>
<evidence type="ECO:0000256" key="1">
    <source>
        <dbReference type="ARBA" id="ARBA00004496"/>
    </source>
</evidence>
<comment type="caution">
    <text evidence="9">The sequence shown here is derived from an EMBL/GenBank/DDBJ whole genome shotgun (WGS) entry which is preliminary data.</text>
</comment>
<dbReference type="InterPro" id="IPR002481">
    <property type="entry name" value="FUR"/>
</dbReference>
<keyword evidence="3" id="KW-0963">Cytoplasm</keyword>
<name>A0ABR5AHS2_9BACL</name>